<comment type="caution">
    <text evidence="1">The sequence shown here is derived from an EMBL/GenBank/DDBJ whole genome shotgun (WGS) entry which is preliminary data.</text>
</comment>
<gene>
    <name evidence="1" type="ORF">Zmor_011565</name>
</gene>
<name>A0AA38MLA3_9CUCU</name>
<dbReference type="EMBL" id="JALNTZ010000003">
    <property type="protein sequence ID" value="KAJ3659903.1"/>
    <property type="molecule type" value="Genomic_DNA"/>
</dbReference>
<evidence type="ECO:0000313" key="1">
    <source>
        <dbReference type="EMBL" id="KAJ3659903.1"/>
    </source>
</evidence>
<keyword evidence="2" id="KW-1185">Reference proteome</keyword>
<accession>A0AA38MLA3</accession>
<reference evidence="1" key="1">
    <citation type="journal article" date="2023" name="G3 (Bethesda)">
        <title>Whole genome assemblies of Zophobas morio and Tenebrio molitor.</title>
        <authorList>
            <person name="Kaur S."/>
            <person name="Stinson S.A."/>
            <person name="diCenzo G.C."/>
        </authorList>
    </citation>
    <scope>NUCLEOTIDE SEQUENCE</scope>
    <source>
        <strain evidence="1">QUZm001</strain>
    </source>
</reference>
<sequence length="95" mass="10915">MVIPSWTATFFRTGFSWTWFGDSGGKRSGGTRRVLNDVGFLQGRRKKTARAVPFFAQMRRFKIGGTQTGRKPKRYLQWSVPTGFCTPKLNLKTFF</sequence>
<organism evidence="1 2">
    <name type="scientific">Zophobas morio</name>
    <dbReference type="NCBI Taxonomy" id="2755281"/>
    <lineage>
        <taxon>Eukaryota</taxon>
        <taxon>Metazoa</taxon>
        <taxon>Ecdysozoa</taxon>
        <taxon>Arthropoda</taxon>
        <taxon>Hexapoda</taxon>
        <taxon>Insecta</taxon>
        <taxon>Pterygota</taxon>
        <taxon>Neoptera</taxon>
        <taxon>Endopterygota</taxon>
        <taxon>Coleoptera</taxon>
        <taxon>Polyphaga</taxon>
        <taxon>Cucujiformia</taxon>
        <taxon>Tenebrionidae</taxon>
        <taxon>Zophobas</taxon>
    </lineage>
</organism>
<evidence type="ECO:0000313" key="2">
    <source>
        <dbReference type="Proteomes" id="UP001168821"/>
    </source>
</evidence>
<dbReference type="Proteomes" id="UP001168821">
    <property type="component" value="Unassembled WGS sequence"/>
</dbReference>
<protein>
    <submittedName>
        <fullName evidence="1">Uncharacterized protein</fullName>
    </submittedName>
</protein>
<dbReference type="AlphaFoldDB" id="A0AA38MLA3"/>
<proteinExistence type="predicted"/>